<dbReference type="InterPro" id="IPR001128">
    <property type="entry name" value="Cyt_P450"/>
</dbReference>
<protein>
    <submittedName>
        <fullName evidence="14">Cytochrome P450</fullName>
    </submittedName>
</protein>
<keyword evidence="7 13" id="KW-0479">Metal-binding</keyword>
<dbReference type="InterPro" id="IPR036396">
    <property type="entry name" value="Cyt_P450_sf"/>
</dbReference>
<dbReference type="SUPFAM" id="SSF48264">
    <property type="entry name" value="Cytochrome P450"/>
    <property type="match status" value="1"/>
</dbReference>
<keyword evidence="6" id="KW-0812">Transmembrane</keyword>
<comment type="pathway">
    <text evidence="3">Secondary metabolite biosynthesis.</text>
</comment>
<dbReference type="Gene3D" id="1.10.630.10">
    <property type="entry name" value="Cytochrome P450"/>
    <property type="match status" value="1"/>
</dbReference>
<accession>A0AAD4LYP7</accession>
<organism evidence="14 15">
    <name type="scientific">Multifurca ochricompacta</name>
    <dbReference type="NCBI Taxonomy" id="376703"/>
    <lineage>
        <taxon>Eukaryota</taxon>
        <taxon>Fungi</taxon>
        <taxon>Dikarya</taxon>
        <taxon>Basidiomycota</taxon>
        <taxon>Agaricomycotina</taxon>
        <taxon>Agaricomycetes</taxon>
        <taxon>Russulales</taxon>
        <taxon>Russulaceae</taxon>
        <taxon>Multifurca</taxon>
    </lineage>
</organism>
<dbReference type="PRINTS" id="PR00463">
    <property type="entry name" value="EP450I"/>
</dbReference>
<name>A0AAD4LYP7_9AGAM</name>
<evidence type="ECO:0000256" key="5">
    <source>
        <dbReference type="ARBA" id="ARBA00022617"/>
    </source>
</evidence>
<evidence type="ECO:0000313" key="15">
    <source>
        <dbReference type="Proteomes" id="UP001203297"/>
    </source>
</evidence>
<evidence type="ECO:0000256" key="7">
    <source>
        <dbReference type="ARBA" id="ARBA00022723"/>
    </source>
</evidence>
<dbReference type="GO" id="GO:0016705">
    <property type="term" value="F:oxidoreductase activity, acting on paired donors, with incorporation or reduction of molecular oxygen"/>
    <property type="evidence" value="ECO:0007669"/>
    <property type="project" value="InterPro"/>
</dbReference>
<dbReference type="GO" id="GO:0004497">
    <property type="term" value="F:monooxygenase activity"/>
    <property type="evidence" value="ECO:0007669"/>
    <property type="project" value="UniProtKB-KW"/>
</dbReference>
<evidence type="ECO:0000256" key="13">
    <source>
        <dbReference type="PIRSR" id="PIRSR602401-1"/>
    </source>
</evidence>
<proteinExistence type="inferred from homology"/>
<dbReference type="PANTHER" id="PTHR46300:SF2">
    <property type="entry name" value="CYTOCHROME P450 MONOOXYGENASE ALNH-RELATED"/>
    <property type="match status" value="1"/>
</dbReference>
<evidence type="ECO:0000256" key="1">
    <source>
        <dbReference type="ARBA" id="ARBA00001971"/>
    </source>
</evidence>
<keyword evidence="9" id="KW-0560">Oxidoreductase</keyword>
<comment type="subcellular location">
    <subcellularLocation>
        <location evidence="2">Membrane</location>
    </subcellularLocation>
</comment>
<feature type="binding site" description="axial binding residue" evidence="13">
    <location>
        <position position="120"/>
    </location>
    <ligand>
        <name>heme</name>
        <dbReference type="ChEBI" id="CHEBI:30413"/>
    </ligand>
    <ligandPart>
        <name>Fe</name>
        <dbReference type="ChEBI" id="CHEBI:18248"/>
    </ligandPart>
</feature>
<dbReference type="GO" id="GO:0005506">
    <property type="term" value="F:iron ion binding"/>
    <property type="evidence" value="ECO:0007669"/>
    <property type="project" value="InterPro"/>
</dbReference>
<comment type="cofactor">
    <cofactor evidence="1 13">
        <name>heme</name>
        <dbReference type="ChEBI" id="CHEBI:30413"/>
    </cofactor>
</comment>
<evidence type="ECO:0000256" key="3">
    <source>
        <dbReference type="ARBA" id="ARBA00005179"/>
    </source>
</evidence>
<evidence type="ECO:0000256" key="12">
    <source>
        <dbReference type="ARBA" id="ARBA00023136"/>
    </source>
</evidence>
<evidence type="ECO:0000256" key="11">
    <source>
        <dbReference type="ARBA" id="ARBA00023033"/>
    </source>
</evidence>
<keyword evidence="8" id="KW-1133">Transmembrane helix</keyword>
<dbReference type="InterPro" id="IPR002401">
    <property type="entry name" value="Cyt_P450_E_grp-I"/>
</dbReference>
<gene>
    <name evidence="14" type="ORF">B0F90DRAFT_1751941</name>
</gene>
<dbReference type="Pfam" id="PF00067">
    <property type="entry name" value="p450"/>
    <property type="match status" value="1"/>
</dbReference>
<dbReference type="EMBL" id="WTXG01000060">
    <property type="protein sequence ID" value="KAI0295335.1"/>
    <property type="molecule type" value="Genomic_DNA"/>
</dbReference>
<dbReference type="PANTHER" id="PTHR46300">
    <property type="entry name" value="P450, PUTATIVE (EUROFUNG)-RELATED-RELATED"/>
    <property type="match status" value="1"/>
</dbReference>
<evidence type="ECO:0000313" key="14">
    <source>
        <dbReference type="EMBL" id="KAI0295335.1"/>
    </source>
</evidence>
<evidence type="ECO:0000256" key="4">
    <source>
        <dbReference type="ARBA" id="ARBA00010617"/>
    </source>
</evidence>
<evidence type="ECO:0000256" key="8">
    <source>
        <dbReference type="ARBA" id="ARBA00022989"/>
    </source>
</evidence>
<dbReference type="GO" id="GO:0016020">
    <property type="term" value="C:membrane"/>
    <property type="evidence" value="ECO:0007669"/>
    <property type="project" value="UniProtKB-SubCell"/>
</dbReference>
<keyword evidence="15" id="KW-1185">Reference proteome</keyword>
<evidence type="ECO:0000256" key="10">
    <source>
        <dbReference type="ARBA" id="ARBA00023004"/>
    </source>
</evidence>
<dbReference type="InterPro" id="IPR050364">
    <property type="entry name" value="Cytochrome_P450_fung"/>
</dbReference>
<comment type="caution">
    <text evidence="14">The sequence shown here is derived from an EMBL/GenBank/DDBJ whole genome shotgun (WGS) entry which is preliminary data.</text>
</comment>
<keyword evidence="12" id="KW-0472">Membrane</keyword>
<dbReference type="GO" id="GO:0020037">
    <property type="term" value="F:heme binding"/>
    <property type="evidence" value="ECO:0007669"/>
    <property type="project" value="InterPro"/>
</dbReference>
<dbReference type="Proteomes" id="UP001203297">
    <property type="component" value="Unassembled WGS sequence"/>
</dbReference>
<keyword evidence="5 13" id="KW-0349">Heme</keyword>
<evidence type="ECO:0000256" key="9">
    <source>
        <dbReference type="ARBA" id="ARBA00023002"/>
    </source>
</evidence>
<reference evidence="14" key="1">
    <citation type="journal article" date="2022" name="New Phytol.">
        <title>Evolutionary transition to the ectomycorrhizal habit in the genomes of a hyperdiverse lineage of mushroom-forming fungi.</title>
        <authorList>
            <person name="Looney B."/>
            <person name="Miyauchi S."/>
            <person name="Morin E."/>
            <person name="Drula E."/>
            <person name="Courty P.E."/>
            <person name="Kohler A."/>
            <person name="Kuo A."/>
            <person name="LaButti K."/>
            <person name="Pangilinan J."/>
            <person name="Lipzen A."/>
            <person name="Riley R."/>
            <person name="Andreopoulos W."/>
            <person name="He G."/>
            <person name="Johnson J."/>
            <person name="Nolan M."/>
            <person name="Tritt A."/>
            <person name="Barry K.W."/>
            <person name="Grigoriev I.V."/>
            <person name="Nagy L.G."/>
            <person name="Hibbett D."/>
            <person name="Henrissat B."/>
            <person name="Matheny P.B."/>
            <person name="Labbe J."/>
            <person name="Martin F.M."/>
        </authorList>
    </citation>
    <scope>NUCLEOTIDE SEQUENCE</scope>
    <source>
        <strain evidence="14">BPL690</strain>
    </source>
</reference>
<dbReference type="PRINTS" id="PR00385">
    <property type="entry name" value="P450"/>
</dbReference>
<evidence type="ECO:0000256" key="2">
    <source>
        <dbReference type="ARBA" id="ARBA00004370"/>
    </source>
</evidence>
<comment type="similarity">
    <text evidence="4">Belongs to the cytochrome P450 family.</text>
</comment>
<keyword evidence="10 13" id="KW-0408">Iron</keyword>
<dbReference type="AlphaFoldDB" id="A0AAD4LYP7"/>
<keyword evidence="11" id="KW-0503">Monooxygenase</keyword>
<evidence type="ECO:0000256" key="6">
    <source>
        <dbReference type="ARBA" id="ARBA00022692"/>
    </source>
</evidence>
<sequence>MTLYPEAQRKAQAEIDSVTGGSRLPDFSDRDALPYVGAILKEILRWHPVGPLGVPHRVMRDDVYEGYFIPAGSTIMANVWAILHDPVAFPGPDRFYPERWLSPGAPAFPDHVFGYGRRVCQGRVMAQDFIWAGIASVLATFDITVMKDHPPKEVYTSDIISFPEPFVAHISPRSDAAAALIHMTATEFTS</sequence>